<evidence type="ECO:0000256" key="1">
    <source>
        <dbReference type="ARBA" id="ARBA00022670"/>
    </source>
</evidence>
<dbReference type="CDD" id="cd00190">
    <property type="entry name" value="Tryp_SPc"/>
    <property type="match status" value="1"/>
</dbReference>
<organism evidence="7 8">
    <name type="scientific">Sander lucioperca</name>
    <name type="common">Pike-perch</name>
    <name type="synonym">Perca lucioperca</name>
    <dbReference type="NCBI Taxonomy" id="283035"/>
    <lineage>
        <taxon>Eukaryota</taxon>
        <taxon>Metazoa</taxon>
        <taxon>Chordata</taxon>
        <taxon>Craniata</taxon>
        <taxon>Vertebrata</taxon>
        <taxon>Euteleostomi</taxon>
        <taxon>Actinopterygii</taxon>
        <taxon>Neopterygii</taxon>
        <taxon>Teleostei</taxon>
        <taxon>Neoteleostei</taxon>
        <taxon>Acanthomorphata</taxon>
        <taxon>Eupercaria</taxon>
        <taxon>Perciformes</taxon>
        <taxon>Percoidei</taxon>
        <taxon>Percidae</taxon>
        <taxon>Luciopercinae</taxon>
        <taxon>Sander</taxon>
    </lineage>
</organism>
<accession>A0A8C9Z2U0</accession>
<reference evidence="7" key="1">
    <citation type="submission" date="2025-08" db="UniProtKB">
        <authorList>
            <consortium name="Ensembl"/>
        </authorList>
    </citation>
    <scope>IDENTIFICATION</scope>
</reference>
<dbReference type="FunFam" id="2.40.10.10:FF:000036">
    <property type="entry name" value="Trypsin beta"/>
    <property type="match status" value="1"/>
</dbReference>
<evidence type="ECO:0000256" key="5">
    <source>
        <dbReference type="SAM" id="SignalP"/>
    </source>
</evidence>
<dbReference type="GO" id="GO:0006508">
    <property type="term" value="P:proteolysis"/>
    <property type="evidence" value="ECO:0007669"/>
    <property type="project" value="UniProtKB-KW"/>
</dbReference>
<evidence type="ECO:0000259" key="6">
    <source>
        <dbReference type="PROSITE" id="PS50240"/>
    </source>
</evidence>
<keyword evidence="1" id="KW-0645">Protease</keyword>
<keyword evidence="2" id="KW-0378">Hydrolase</keyword>
<dbReference type="Gene3D" id="2.40.10.10">
    <property type="entry name" value="Trypsin-like serine proteases"/>
    <property type="match status" value="1"/>
</dbReference>
<evidence type="ECO:0000256" key="3">
    <source>
        <dbReference type="ARBA" id="ARBA00022825"/>
    </source>
</evidence>
<keyword evidence="5" id="KW-0732">Signal</keyword>
<keyword evidence="8" id="KW-1185">Reference proteome</keyword>
<feature type="domain" description="Peptidase S1" evidence="6">
    <location>
        <begin position="26"/>
        <end position="255"/>
    </location>
</feature>
<sequence>MMHALQKFLLFHLLMCLGLQALGSDIINGKKANEKLMLYMASVQNNKGHHVCGGFLIDESFVLTAAHCDEKNSMSVVLGTHNLKKVDDSMRYNVTRCKHPSYVSVSKGDDIMLLKLSKKAQLNKRVKPVPLIKAEIKIKEKAKCHVAGWGSTETGGKTDNVLRDVDVPIVNLEDCKKEWAQPPNGVNLPANVICAGGYGTKNGFCQGDSGGPLVCDRKAVGVVSFNMRKNCDYPNVPNVYTNISKYLPWIKKILKQKKC</sequence>
<dbReference type="GO" id="GO:0004252">
    <property type="term" value="F:serine-type endopeptidase activity"/>
    <property type="evidence" value="ECO:0007669"/>
    <property type="project" value="InterPro"/>
</dbReference>
<protein>
    <submittedName>
        <fullName evidence="7">Granzyme B(G,H)-like</fullName>
    </submittedName>
</protein>
<evidence type="ECO:0000313" key="7">
    <source>
        <dbReference type="Ensembl" id="ENSSLUP00000032258.1"/>
    </source>
</evidence>
<reference evidence="7" key="2">
    <citation type="submission" date="2025-09" db="UniProtKB">
        <authorList>
            <consortium name="Ensembl"/>
        </authorList>
    </citation>
    <scope>IDENTIFICATION</scope>
</reference>
<dbReference type="InterPro" id="IPR009003">
    <property type="entry name" value="Peptidase_S1_PA"/>
</dbReference>
<dbReference type="PANTHER" id="PTHR24271">
    <property type="entry name" value="KALLIKREIN-RELATED"/>
    <property type="match status" value="1"/>
</dbReference>
<dbReference type="Proteomes" id="UP000694568">
    <property type="component" value="Unplaced"/>
</dbReference>
<dbReference type="InterPro" id="IPR018114">
    <property type="entry name" value="TRYPSIN_HIS"/>
</dbReference>
<keyword evidence="3" id="KW-0720">Serine protease</keyword>
<dbReference type="SMART" id="SM00020">
    <property type="entry name" value="Tryp_SPc"/>
    <property type="match status" value="1"/>
</dbReference>
<dbReference type="Ensembl" id="ENSSLUT00000033281.1">
    <property type="protein sequence ID" value="ENSSLUP00000032258.1"/>
    <property type="gene ID" value="ENSSLUG00000014400.1"/>
</dbReference>
<dbReference type="InterPro" id="IPR001314">
    <property type="entry name" value="Peptidase_S1A"/>
</dbReference>
<dbReference type="RefSeq" id="XP_031174317.1">
    <property type="nucleotide sequence ID" value="XM_031318457.2"/>
</dbReference>
<evidence type="ECO:0000256" key="2">
    <source>
        <dbReference type="ARBA" id="ARBA00022801"/>
    </source>
</evidence>
<dbReference type="SUPFAM" id="SSF50494">
    <property type="entry name" value="Trypsin-like serine proteases"/>
    <property type="match status" value="1"/>
</dbReference>
<name>A0A8C9Z2U0_SANLU</name>
<gene>
    <name evidence="7" type="primary">LOC116063465</name>
</gene>
<dbReference type="PROSITE" id="PS50240">
    <property type="entry name" value="TRYPSIN_DOM"/>
    <property type="match status" value="1"/>
</dbReference>
<dbReference type="InterPro" id="IPR043504">
    <property type="entry name" value="Peptidase_S1_PA_chymotrypsin"/>
</dbReference>
<dbReference type="AlphaFoldDB" id="A0A8C9Z2U0"/>
<feature type="chain" id="PRO_5034249959" evidence="5">
    <location>
        <begin position="24"/>
        <end position="259"/>
    </location>
</feature>
<dbReference type="OrthoDB" id="8440449at2759"/>
<dbReference type="PANTHER" id="PTHR24271:SF87">
    <property type="entry name" value="ARGININE ESTERASE-LIKE-RELATED"/>
    <property type="match status" value="1"/>
</dbReference>
<feature type="signal peptide" evidence="5">
    <location>
        <begin position="1"/>
        <end position="23"/>
    </location>
</feature>
<dbReference type="InterPro" id="IPR001254">
    <property type="entry name" value="Trypsin_dom"/>
</dbReference>
<dbReference type="Pfam" id="PF00089">
    <property type="entry name" value="Trypsin"/>
    <property type="match status" value="1"/>
</dbReference>
<keyword evidence="4" id="KW-1015">Disulfide bond</keyword>
<dbReference type="GeneTree" id="ENSGT00910000144271"/>
<proteinExistence type="predicted"/>
<evidence type="ECO:0000313" key="8">
    <source>
        <dbReference type="Proteomes" id="UP000694568"/>
    </source>
</evidence>
<evidence type="ECO:0000256" key="4">
    <source>
        <dbReference type="ARBA" id="ARBA00023157"/>
    </source>
</evidence>
<dbReference type="GeneID" id="116063465"/>
<dbReference type="PROSITE" id="PS00134">
    <property type="entry name" value="TRYPSIN_HIS"/>
    <property type="match status" value="1"/>
</dbReference>
<dbReference type="PRINTS" id="PR00722">
    <property type="entry name" value="CHYMOTRYPSIN"/>
</dbReference>
<dbReference type="KEGG" id="sluc:116063465"/>